<reference evidence="6 7" key="1">
    <citation type="submission" date="2018-11" db="EMBL/GenBank/DDBJ databases">
        <authorList>
            <person name="Da X."/>
        </authorList>
    </citation>
    <scope>NUCLEOTIDE SEQUENCE [LARGE SCALE GENOMIC DNA]</scope>
    <source>
        <strain evidence="6 7">S14-144</strain>
    </source>
</reference>
<dbReference type="InterPro" id="IPR007343">
    <property type="entry name" value="Uncharacterised_pept_Zn_put"/>
</dbReference>
<accession>A0A3G8ZJR9</accession>
<dbReference type="AlphaFoldDB" id="A0A3G8ZJR9"/>
<feature type="signal peptide" evidence="5">
    <location>
        <begin position="1"/>
        <end position="33"/>
    </location>
</feature>
<dbReference type="EMBL" id="CP034170">
    <property type="protein sequence ID" value="AZI57095.1"/>
    <property type="molecule type" value="Genomic_DNA"/>
</dbReference>
<reference evidence="6 7" key="2">
    <citation type="submission" date="2018-12" db="EMBL/GenBank/DDBJ databases">
        <title>Nakamurella antarcticus sp. nov., isolated from Antarctica South Shetland Islands soil.</title>
        <authorList>
            <person name="Peng F."/>
        </authorList>
    </citation>
    <scope>NUCLEOTIDE SEQUENCE [LARGE SCALE GENOMIC DNA]</scope>
    <source>
        <strain evidence="6 7">S14-144</strain>
    </source>
</reference>
<keyword evidence="4" id="KW-0472">Membrane</keyword>
<keyword evidence="5" id="KW-0732">Signal</keyword>
<evidence type="ECO:0000256" key="5">
    <source>
        <dbReference type="SAM" id="SignalP"/>
    </source>
</evidence>
<dbReference type="Pfam" id="PF04228">
    <property type="entry name" value="Zn_peptidase"/>
    <property type="match status" value="1"/>
</dbReference>
<evidence type="ECO:0000256" key="1">
    <source>
        <dbReference type="ARBA" id="ARBA00004167"/>
    </source>
</evidence>
<evidence type="ECO:0000256" key="2">
    <source>
        <dbReference type="ARBA" id="ARBA00022692"/>
    </source>
</evidence>
<organism evidence="6 7">
    <name type="scientific">Nakamurella antarctica</name>
    <dbReference type="NCBI Taxonomy" id="1902245"/>
    <lineage>
        <taxon>Bacteria</taxon>
        <taxon>Bacillati</taxon>
        <taxon>Actinomycetota</taxon>
        <taxon>Actinomycetes</taxon>
        <taxon>Nakamurellales</taxon>
        <taxon>Nakamurellaceae</taxon>
        <taxon>Nakamurella</taxon>
    </lineage>
</organism>
<keyword evidence="7" id="KW-1185">Reference proteome</keyword>
<evidence type="ECO:0000313" key="7">
    <source>
        <dbReference type="Proteomes" id="UP000268084"/>
    </source>
</evidence>
<proteinExistence type="predicted"/>
<evidence type="ECO:0000313" key="6">
    <source>
        <dbReference type="EMBL" id="AZI57095.1"/>
    </source>
</evidence>
<dbReference type="OrthoDB" id="5168289at2"/>
<dbReference type="PANTHER" id="PTHR30168:SF0">
    <property type="entry name" value="INNER MEMBRANE PROTEIN"/>
    <property type="match status" value="1"/>
</dbReference>
<dbReference type="PANTHER" id="PTHR30168">
    <property type="entry name" value="PUTATIVE MEMBRANE PROTEIN YPFJ"/>
    <property type="match status" value="1"/>
</dbReference>
<dbReference type="SUPFAM" id="SSF55486">
    <property type="entry name" value="Metalloproteases ('zincins'), catalytic domain"/>
    <property type="match status" value="2"/>
</dbReference>
<dbReference type="KEGG" id="nak:EH165_01855"/>
<dbReference type="RefSeq" id="WP_124797780.1">
    <property type="nucleotide sequence ID" value="NZ_CP034170.1"/>
</dbReference>
<evidence type="ECO:0000256" key="3">
    <source>
        <dbReference type="ARBA" id="ARBA00022989"/>
    </source>
</evidence>
<evidence type="ECO:0008006" key="8">
    <source>
        <dbReference type="Google" id="ProtNLM"/>
    </source>
</evidence>
<sequence length="471" mass="50503">MAAQGATQFRSRAGRVMPAVLATALLLSGCATTISGNASSDPMAVPSTKPAGYTPSSFPIRFALDDGPDQVVRDSLDDINRYYSEFFPQVYGIDFEPLRGGYYSIAPGEGHASSCMDGPNDEAVVDNAFYCPAFDEIAYWRPLVDEFASNYSDLQVALVMAHELGHAIQARVGDTSNLSIVMETQADCFAGTWAKQVQEKKAPHFSFNEENLDLTLAAWALVLPDQVGSDPNDRSAHGSAFDRVSAFQEGYQSGPTACRDDFNDARVFTQQEFSSDNASTDGLGNATYEETLKFSESSLNEYFTTKFKELGVEWKPPTLTVGPTGSDGCPEKHIVSYCPDSNTVLISDEVSLREVHRKSGDYAVLTALGLAYGSAALVQLGYSLTDQRAVSAVSCLTGIFSGEVLRVPGTYGLQISPGDFDEATVLLLQADSANHLVNTGSDPAFDRLDQFRFGVIQGAGGSITACGLRAG</sequence>
<name>A0A3G8ZJR9_9ACTN</name>
<feature type="chain" id="PRO_5038633725" description="Metalloprotease" evidence="5">
    <location>
        <begin position="34"/>
        <end position="471"/>
    </location>
</feature>
<keyword evidence="2" id="KW-0812">Transmembrane</keyword>
<gene>
    <name evidence="6" type="ORF">EH165_01855</name>
</gene>
<protein>
    <recommendedName>
        <fullName evidence="8">Metalloprotease</fullName>
    </recommendedName>
</protein>
<dbReference type="GO" id="GO:0016020">
    <property type="term" value="C:membrane"/>
    <property type="evidence" value="ECO:0007669"/>
    <property type="project" value="UniProtKB-SubCell"/>
</dbReference>
<dbReference type="Proteomes" id="UP000268084">
    <property type="component" value="Chromosome"/>
</dbReference>
<keyword evidence="3" id="KW-1133">Transmembrane helix</keyword>
<evidence type="ECO:0000256" key="4">
    <source>
        <dbReference type="ARBA" id="ARBA00023136"/>
    </source>
</evidence>
<comment type="subcellular location">
    <subcellularLocation>
        <location evidence="1">Membrane</location>
        <topology evidence="1">Single-pass membrane protein</topology>
    </subcellularLocation>
</comment>